<evidence type="ECO:0000313" key="1">
    <source>
        <dbReference type="EMBL" id="SDU80732.1"/>
    </source>
</evidence>
<evidence type="ECO:0000313" key="2">
    <source>
        <dbReference type="Proteomes" id="UP000183180"/>
    </source>
</evidence>
<keyword evidence="1" id="KW-0413">Isomerase</keyword>
<name>A0A1H2LIR4_9ACTN</name>
<sequence>MTHFDFYFDPVCPFAWAASRWLLDRATAHDADVDWHLMSLAILNEDEEPDSDEQRRRLDTARRLGRVVAASTEKAGPDVIEPLYSALGRRIHHAGDEMTPSVVAEVLAEAGLPAELADSMDDASFDDAVRESHERSQEALGEDGGSPIVGIDGTYFFGPVLAGIPTGDEAETLYTSLVALAGTSSFAQLKRPADPPTFS</sequence>
<dbReference type="RefSeq" id="WP_074853785.1">
    <property type="nucleotide sequence ID" value="NZ_FNLM01000036.1"/>
</dbReference>
<dbReference type="AlphaFoldDB" id="A0A1H2LIR4"/>
<organism evidence="1 2">
    <name type="scientific">Gordonia westfalica</name>
    <dbReference type="NCBI Taxonomy" id="158898"/>
    <lineage>
        <taxon>Bacteria</taxon>
        <taxon>Bacillati</taxon>
        <taxon>Actinomycetota</taxon>
        <taxon>Actinomycetes</taxon>
        <taxon>Mycobacteriales</taxon>
        <taxon>Gordoniaceae</taxon>
        <taxon>Gordonia</taxon>
    </lineage>
</organism>
<proteinExistence type="predicted"/>
<gene>
    <name evidence="1" type="ORF">SAMN04488548_136418</name>
</gene>
<dbReference type="InterPro" id="IPR053977">
    <property type="entry name" value="Rv2466c-like"/>
</dbReference>
<dbReference type="OrthoDB" id="3572655at2"/>
<dbReference type="Proteomes" id="UP000183180">
    <property type="component" value="Unassembled WGS sequence"/>
</dbReference>
<dbReference type="Gene3D" id="3.40.30.10">
    <property type="entry name" value="Glutaredoxin"/>
    <property type="match status" value="1"/>
</dbReference>
<dbReference type="GO" id="GO:0016853">
    <property type="term" value="F:isomerase activity"/>
    <property type="evidence" value="ECO:0007669"/>
    <property type="project" value="UniProtKB-KW"/>
</dbReference>
<dbReference type="InterPro" id="IPR036249">
    <property type="entry name" value="Thioredoxin-like_sf"/>
</dbReference>
<dbReference type="STRING" id="158898.SAMN04488548_136418"/>
<dbReference type="Pfam" id="PF22234">
    <property type="entry name" value="Rv2466c-like"/>
    <property type="match status" value="1"/>
</dbReference>
<accession>A0A1H2LIR4</accession>
<dbReference type="SUPFAM" id="SSF52833">
    <property type="entry name" value="Thioredoxin-like"/>
    <property type="match status" value="1"/>
</dbReference>
<protein>
    <submittedName>
        <fullName evidence="1">2-hydroxychromene-2-carboxylate isomerase</fullName>
    </submittedName>
</protein>
<reference evidence="1 2" key="1">
    <citation type="submission" date="2016-10" db="EMBL/GenBank/DDBJ databases">
        <authorList>
            <person name="de Groot N.N."/>
        </authorList>
    </citation>
    <scope>NUCLEOTIDE SEQUENCE [LARGE SCALE GENOMIC DNA]</scope>
    <source>
        <strain evidence="1 2">DSM 44215</strain>
    </source>
</reference>
<dbReference type="EMBL" id="FNLM01000036">
    <property type="protein sequence ID" value="SDU80732.1"/>
    <property type="molecule type" value="Genomic_DNA"/>
</dbReference>